<sequence>MTMHARIVDPKTSVAETVYLRDVEYEDGTGEGLAQEILNEVQKRKIPLQKMIGFGSDGANVMSGEGKGVHGRLKEQNAHMVHIHCMAHRLALCTSQAANDIPRLKKYQEWLTSLFYYMKASATREHELHKVQEVLNHPVLKYKEIHAVRWLSCYEAVEAVY</sequence>
<evidence type="ECO:0000313" key="1">
    <source>
        <dbReference type="EMBL" id="CAH3116279.1"/>
    </source>
</evidence>
<dbReference type="SUPFAM" id="SSF53098">
    <property type="entry name" value="Ribonuclease H-like"/>
    <property type="match status" value="1"/>
</dbReference>
<accession>A0ABN8NRX5</accession>
<comment type="caution">
    <text evidence="1">The sequence shown here is derived from an EMBL/GenBank/DDBJ whole genome shotgun (WGS) entry which is preliminary data.</text>
</comment>
<gene>
    <name evidence="1" type="ORF">PLOB_00024313</name>
</gene>
<proteinExistence type="predicted"/>
<evidence type="ECO:0000313" key="2">
    <source>
        <dbReference type="Proteomes" id="UP001159405"/>
    </source>
</evidence>
<organism evidence="1 2">
    <name type="scientific">Porites lobata</name>
    <dbReference type="NCBI Taxonomy" id="104759"/>
    <lineage>
        <taxon>Eukaryota</taxon>
        <taxon>Metazoa</taxon>
        <taxon>Cnidaria</taxon>
        <taxon>Anthozoa</taxon>
        <taxon>Hexacorallia</taxon>
        <taxon>Scleractinia</taxon>
        <taxon>Fungiina</taxon>
        <taxon>Poritidae</taxon>
        <taxon>Porites</taxon>
    </lineage>
</organism>
<dbReference type="InterPro" id="IPR012337">
    <property type="entry name" value="RNaseH-like_sf"/>
</dbReference>
<keyword evidence="2" id="KW-1185">Reference proteome</keyword>
<dbReference type="PANTHER" id="PTHR46880">
    <property type="entry name" value="RAS-ASSOCIATING DOMAIN-CONTAINING PROTEIN"/>
    <property type="match status" value="1"/>
</dbReference>
<dbReference type="Proteomes" id="UP001159405">
    <property type="component" value="Unassembled WGS sequence"/>
</dbReference>
<protein>
    <recommendedName>
        <fullName evidence="3">DUF4371 domain-containing protein</fullName>
    </recommendedName>
</protein>
<reference evidence="1 2" key="1">
    <citation type="submission" date="2022-05" db="EMBL/GenBank/DDBJ databases">
        <authorList>
            <consortium name="Genoscope - CEA"/>
            <person name="William W."/>
        </authorList>
    </citation>
    <scope>NUCLEOTIDE SEQUENCE [LARGE SCALE GENOMIC DNA]</scope>
</reference>
<feature type="non-terminal residue" evidence="1">
    <location>
        <position position="161"/>
    </location>
</feature>
<evidence type="ECO:0008006" key="3">
    <source>
        <dbReference type="Google" id="ProtNLM"/>
    </source>
</evidence>
<dbReference type="EMBL" id="CALNXK010000029">
    <property type="protein sequence ID" value="CAH3116279.1"/>
    <property type="molecule type" value="Genomic_DNA"/>
</dbReference>
<dbReference type="PANTHER" id="PTHR46880:SF5">
    <property type="entry name" value="DUF4371 DOMAIN-CONTAINING PROTEIN"/>
    <property type="match status" value="1"/>
</dbReference>
<name>A0ABN8NRX5_9CNID</name>